<evidence type="ECO:0000313" key="1">
    <source>
        <dbReference type="EMBL" id="NYH52795.1"/>
    </source>
</evidence>
<reference evidence="1 2" key="1">
    <citation type="submission" date="2020-07" db="EMBL/GenBank/DDBJ databases">
        <title>Sequencing the genomes of 1000 actinobacteria strains.</title>
        <authorList>
            <person name="Klenk H.-P."/>
        </authorList>
    </citation>
    <scope>NUCLEOTIDE SEQUENCE [LARGE SCALE GENOMIC DNA]</scope>
    <source>
        <strain evidence="1 2">DSM 45278</strain>
    </source>
</reference>
<protein>
    <submittedName>
        <fullName evidence="1">Uncharacterized protein</fullName>
    </submittedName>
</protein>
<evidence type="ECO:0000313" key="2">
    <source>
        <dbReference type="Proteomes" id="UP000584931"/>
    </source>
</evidence>
<organism evidence="1 2">
    <name type="scientific">Nocardiopsis sinuspersici</name>
    <dbReference type="NCBI Taxonomy" id="501010"/>
    <lineage>
        <taxon>Bacteria</taxon>
        <taxon>Bacillati</taxon>
        <taxon>Actinomycetota</taxon>
        <taxon>Actinomycetes</taxon>
        <taxon>Streptosporangiales</taxon>
        <taxon>Nocardiopsidaceae</taxon>
        <taxon>Nocardiopsis</taxon>
    </lineage>
</organism>
<dbReference type="AlphaFoldDB" id="A0A7Y9XDK1"/>
<dbReference type="RefSeq" id="WP_179810061.1">
    <property type="nucleotide sequence ID" value="NZ_JACCHL010000001.1"/>
</dbReference>
<gene>
    <name evidence="1" type="ORF">HNR06_002384</name>
</gene>
<name>A0A7Y9XDK1_9ACTN</name>
<dbReference type="Proteomes" id="UP000584931">
    <property type="component" value="Unassembled WGS sequence"/>
</dbReference>
<dbReference type="EMBL" id="JACCHL010000001">
    <property type="protein sequence ID" value="NYH52795.1"/>
    <property type="molecule type" value="Genomic_DNA"/>
</dbReference>
<proteinExistence type="predicted"/>
<accession>A0A7Y9XDK1</accession>
<sequence length="68" mass="6942">MTTTNMIQAAGVLTLCAVLLLALAVVVLRLAALPLAGAALALDHTAAFVARPLPPMPIRFTHPEGGAQ</sequence>
<comment type="caution">
    <text evidence="1">The sequence shown here is derived from an EMBL/GenBank/DDBJ whole genome shotgun (WGS) entry which is preliminary data.</text>
</comment>